<dbReference type="GO" id="GO:0051015">
    <property type="term" value="F:actin filament binding"/>
    <property type="evidence" value="ECO:0007669"/>
    <property type="project" value="TreeGrafter"/>
</dbReference>
<dbReference type="Proteomes" id="UP000095283">
    <property type="component" value="Unplaced"/>
</dbReference>
<accession>A0A1I7WK55</accession>
<dbReference type="PANTHER" id="PTHR14149">
    <property type="entry name" value="RAS GTPASE-ACTIVATING PROTEIN WITH IQ MOTIF"/>
    <property type="match status" value="1"/>
</dbReference>
<dbReference type="InterPro" id="IPR001715">
    <property type="entry name" value="CH_dom"/>
</dbReference>
<feature type="transmembrane region" description="Helical" evidence="1">
    <location>
        <begin position="570"/>
        <end position="587"/>
    </location>
</feature>
<sequence length="615" mass="71813">MVVANVEMALIAAQRMVDSNCGMVNEEIVEDIDDRRLNRKAYDYLCRLLEVRKWLSECLEDDSIPSVTELENNFRNGVLLARLSNFFAPDIVQLKGIYDLDQEKYIANDRTPQYRHTDNIMQWRRAMESVRLPELFIPETTDVFEGRNMKTTFCLYALATLLYRLRKAPPLRNQAGKAQFTSASYYLFALSELDKIISGDSAEVVSPLRFLDILDDAAREYALELYLSMFRKKKTSNMGRPLNREQVREIIAVANSIAEVKLAVLHGSSEHTLKALENQILELDIRAQNAKLYYNRLFYNYQKSANDFFLSKNDLQNILSEIDDLSTDQMKRALSNNLYHDLFLELNSAVEKGDKITTESLIRELSGDLFIEKNIDYYLQKLGKVKISNLKELTTVVQQTNVLVGKAFQEADASALSNFAPIFTITNVQQQKEEEAIRTIQTSYRKYRNRKDNKELWKCESPELNFLRRFIEHLEDIEIDLTEELEIEESRTRVNQLIVSNRQLDAELCKLDENIELLIKNRLNLQEVIAHKDKIADKFVLRPTTMRKKERDNTKHLEQLFFHLQTDSQYFANLIQGIISTLFYFVFTTPLKKRTVLDEEYIKKDYCMKYSSQIH</sequence>
<dbReference type="GO" id="GO:0005938">
    <property type="term" value="C:cell cortex"/>
    <property type="evidence" value="ECO:0007669"/>
    <property type="project" value="TreeGrafter"/>
</dbReference>
<keyword evidence="1" id="KW-0472">Membrane</keyword>
<dbReference type="PANTHER" id="PTHR14149:SF14">
    <property type="entry name" value="CALPONIN-HOMOLOGY (CH) DOMAIN-CONTAINING PROTEIN"/>
    <property type="match status" value="1"/>
</dbReference>
<dbReference type="AlphaFoldDB" id="A0A1I7WK55"/>
<dbReference type="GO" id="GO:1903479">
    <property type="term" value="P:mitotic actomyosin contractile ring assembly actin filament organization"/>
    <property type="evidence" value="ECO:0007669"/>
    <property type="project" value="TreeGrafter"/>
</dbReference>
<dbReference type="PROSITE" id="PS50096">
    <property type="entry name" value="IQ"/>
    <property type="match status" value="1"/>
</dbReference>
<evidence type="ECO:0000313" key="4">
    <source>
        <dbReference type="WBParaSite" id="Hba_05420"/>
    </source>
</evidence>
<dbReference type="PROSITE" id="PS50021">
    <property type="entry name" value="CH"/>
    <property type="match status" value="1"/>
</dbReference>
<dbReference type="GO" id="GO:0005516">
    <property type="term" value="F:calmodulin binding"/>
    <property type="evidence" value="ECO:0007669"/>
    <property type="project" value="TreeGrafter"/>
</dbReference>
<keyword evidence="3" id="KW-1185">Reference proteome</keyword>
<keyword evidence="1" id="KW-0812">Transmembrane</keyword>
<organism evidence="3 4">
    <name type="scientific">Heterorhabditis bacteriophora</name>
    <name type="common">Entomopathogenic nematode worm</name>
    <dbReference type="NCBI Taxonomy" id="37862"/>
    <lineage>
        <taxon>Eukaryota</taxon>
        <taxon>Metazoa</taxon>
        <taxon>Ecdysozoa</taxon>
        <taxon>Nematoda</taxon>
        <taxon>Chromadorea</taxon>
        <taxon>Rhabditida</taxon>
        <taxon>Rhabditina</taxon>
        <taxon>Rhabditomorpha</taxon>
        <taxon>Strongyloidea</taxon>
        <taxon>Heterorhabditidae</taxon>
        <taxon>Heterorhabditis</taxon>
    </lineage>
</organism>
<dbReference type="Pfam" id="PF00307">
    <property type="entry name" value="CH"/>
    <property type="match status" value="1"/>
</dbReference>
<proteinExistence type="predicted"/>
<name>A0A1I7WK55_HETBA</name>
<evidence type="ECO:0000259" key="2">
    <source>
        <dbReference type="PROSITE" id="PS50021"/>
    </source>
</evidence>
<keyword evidence="1" id="KW-1133">Transmembrane helix</keyword>
<feature type="domain" description="Calponin-homology (CH)" evidence="2">
    <location>
        <begin position="45"/>
        <end position="164"/>
    </location>
</feature>
<protein>
    <submittedName>
        <fullName evidence="4">Calponin-homology (CH) domain-containing protein</fullName>
    </submittedName>
</protein>
<evidence type="ECO:0000256" key="1">
    <source>
        <dbReference type="SAM" id="Phobius"/>
    </source>
</evidence>
<dbReference type="GO" id="GO:0005096">
    <property type="term" value="F:GTPase activator activity"/>
    <property type="evidence" value="ECO:0007669"/>
    <property type="project" value="TreeGrafter"/>
</dbReference>
<reference evidence="4" key="1">
    <citation type="submission" date="2016-11" db="UniProtKB">
        <authorList>
            <consortium name="WormBaseParasite"/>
        </authorList>
    </citation>
    <scope>IDENTIFICATION</scope>
</reference>
<dbReference type="InterPro" id="IPR036872">
    <property type="entry name" value="CH_dom_sf"/>
</dbReference>
<dbReference type="SUPFAM" id="SSF47576">
    <property type="entry name" value="Calponin-homology domain, CH-domain"/>
    <property type="match status" value="1"/>
</dbReference>
<dbReference type="WBParaSite" id="Hba_05420">
    <property type="protein sequence ID" value="Hba_05420"/>
    <property type="gene ID" value="Hba_05420"/>
</dbReference>
<evidence type="ECO:0000313" key="3">
    <source>
        <dbReference type="Proteomes" id="UP000095283"/>
    </source>
</evidence>
<dbReference type="Gene3D" id="1.10.418.10">
    <property type="entry name" value="Calponin-like domain"/>
    <property type="match status" value="1"/>
</dbReference>